<evidence type="ECO:0000313" key="9">
    <source>
        <dbReference type="EMBL" id="KAF2420218.1"/>
    </source>
</evidence>
<evidence type="ECO:0000259" key="8">
    <source>
        <dbReference type="SMART" id="SM00849"/>
    </source>
</evidence>
<dbReference type="GO" id="GO:0044550">
    <property type="term" value="P:secondary metabolite biosynthetic process"/>
    <property type="evidence" value="ECO:0007669"/>
    <property type="project" value="UniProtKB-ARBA"/>
</dbReference>
<keyword evidence="10" id="KW-1185">Reference proteome</keyword>
<accession>A0A9P4NGH0</accession>
<dbReference type="PANTHER" id="PTHR23131:SF2">
    <property type="entry name" value="LACTAMASE-LIKE PROTEIN APTB-RELATED"/>
    <property type="match status" value="1"/>
</dbReference>
<proteinExistence type="inferred from homology"/>
<dbReference type="InterPro" id="IPR050662">
    <property type="entry name" value="Sec-metab_biosynth-thioest"/>
</dbReference>
<dbReference type="PANTHER" id="PTHR23131">
    <property type="entry name" value="ENDORIBONUCLEASE LACTB2"/>
    <property type="match status" value="1"/>
</dbReference>
<keyword evidence="6" id="KW-0862">Zinc</keyword>
<dbReference type="OrthoDB" id="17458at2759"/>
<comment type="similarity">
    <text evidence="3">Belongs to the metallo-beta-lactamase superfamily.</text>
</comment>
<dbReference type="Pfam" id="PF00753">
    <property type="entry name" value="Lactamase_B"/>
    <property type="match status" value="1"/>
</dbReference>
<dbReference type="CDD" id="cd07722">
    <property type="entry name" value="LACTB2-like_MBL-fold"/>
    <property type="match status" value="1"/>
</dbReference>
<comment type="pathway">
    <text evidence="2">Secondary metabolite biosynthesis.</text>
</comment>
<dbReference type="GO" id="GO:0046872">
    <property type="term" value="F:metal ion binding"/>
    <property type="evidence" value="ECO:0007669"/>
    <property type="project" value="UniProtKB-KW"/>
</dbReference>
<sequence length="313" mass="35163">MAALARTSINRDIWKDYLQAQRSVLPQLKPVEDLTDRVIRIMGQNPGEMQLQGTNTYLLGTGNSRILVDTGEGVPLWAENITRLLKERDLTVSHILLTHWHGDHTGGIPDLIKYNPEMASRVYKNQPDPGQLPIEDKQVFRTHGATVQAIFTPGHAFDHMSFLLQEENALFTGDNVLGHGYSVCEDLGAYTHSLHTMQDQHCAVGYPAHGIKIEDLPRVIKQYIHHKERREKQIWTALIKGRGDSAGKVSFSAKELIHMVHGQLPADLVEMALEPFTVQVLWKLAEEGKISFELVGGKRKWFVKPSNIGMVTA</sequence>
<comment type="caution">
    <text evidence="9">The sequence shown here is derived from an EMBL/GenBank/DDBJ whole genome shotgun (WGS) entry which is preliminary data.</text>
</comment>
<dbReference type="SMART" id="SM00849">
    <property type="entry name" value="Lactamase_B"/>
    <property type="match status" value="1"/>
</dbReference>
<comment type="catalytic activity">
    <reaction evidence="7">
        <text>(3R)-atrochrysone 2-carbonyl-[ACP] + H2O = (3R)-atrochrysone 2-carboxylate + holo-[ACP] + H(+)</text>
        <dbReference type="Rhea" id="RHEA:64236"/>
        <dbReference type="Rhea" id="RHEA-COMP:9685"/>
        <dbReference type="Rhea" id="RHEA-COMP:20479"/>
        <dbReference type="ChEBI" id="CHEBI:15377"/>
        <dbReference type="ChEBI" id="CHEBI:15378"/>
        <dbReference type="ChEBI" id="CHEBI:64479"/>
        <dbReference type="ChEBI" id="CHEBI:234107"/>
        <dbReference type="ChEBI" id="CHEBI:234110"/>
    </reaction>
    <physiologicalReaction direction="left-to-right" evidence="7">
        <dbReference type="Rhea" id="RHEA:64237"/>
    </physiologicalReaction>
</comment>
<evidence type="ECO:0000256" key="7">
    <source>
        <dbReference type="ARBA" id="ARBA00050605"/>
    </source>
</evidence>
<evidence type="ECO:0000256" key="5">
    <source>
        <dbReference type="ARBA" id="ARBA00022801"/>
    </source>
</evidence>
<evidence type="ECO:0000256" key="6">
    <source>
        <dbReference type="ARBA" id="ARBA00022833"/>
    </source>
</evidence>
<organism evidence="9 10">
    <name type="scientific">Tothia fuscella</name>
    <dbReference type="NCBI Taxonomy" id="1048955"/>
    <lineage>
        <taxon>Eukaryota</taxon>
        <taxon>Fungi</taxon>
        <taxon>Dikarya</taxon>
        <taxon>Ascomycota</taxon>
        <taxon>Pezizomycotina</taxon>
        <taxon>Dothideomycetes</taxon>
        <taxon>Pleosporomycetidae</taxon>
        <taxon>Venturiales</taxon>
        <taxon>Cylindrosympodiaceae</taxon>
        <taxon>Tothia</taxon>
    </lineage>
</organism>
<reference evidence="9" key="1">
    <citation type="journal article" date="2020" name="Stud. Mycol.">
        <title>101 Dothideomycetes genomes: a test case for predicting lifestyles and emergence of pathogens.</title>
        <authorList>
            <person name="Haridas S."/>
            <person name="Albert R."/>
            <person name="Binder M."/>
            <person name="Bloem J."/>
            <person name="Labutti K."/>
            <person name="Salamov A."/>
            <person name="Andreopoulos B."/>
            <person name="Baker S."/>
            <person name="Barry K."/>
            <person name="Bills G."/>
            <person name="Bluhm B."/>
            <person name="Cannon C."/>
            <person name="Castanera R."/>
            <person name="Culley D."/>
            <person name="Daum C."/>
            <person name="Ezra D."/>
            <person name="Gonzalez J."/>
            <person name="Henrissat B."/>
            <person name="Kuo A."/>
            <person name="Liang C."/>
            <person name="Lipzen A."/>
            <person name="Lutzoni F."/>
            <person name="Magnuson J."/>
            <person name="Mondo S."/>
            <person name="Nolan M."/>
            <person name="Ohm R."/>
            <person name="Pangilinan J."/>
            <person name="Park H.-J."/>
            <person name="Ramirez L."/>
            <person name="Alfaro M."/>
            <person name="Sun H."/>
            <person name="Tritt A."/>
            <person name="Yoshinaga Y."/>
            <person name="Zwiers L.-H."/>
            <person name="Turgeon B."/>
            <person name="Goodwin S."/>
            <person name="Spatafora J."/>
            <person name="Crous P."/>
            <person name="Grigoriev I."/>
        </authorList>
    </citation>
    <scope>NUCLEOTIDE SEQUENCE</scope>
    <source>
        <strain evidence="9">CBS 130266</strain>
    </source>
</reference>
<evidence type="ECO:0000256" key="1">
    <source>
        <dbReference type="ARBA" id="ARBA00001947"/>
    </source>
</evidence>
<evidence type="ECO:0000256" key="4">
    <source>
        <dbReference type="ARBA" id="ARBA00022723"/>
    </source>
</evidence>
<dbReference type="InterPro" id="IPR047921">
    <property type="entry name" value="LACTB2-like_MBL-fold"/>
</dbReference>
<feature type="domain" description="Metallo-beta-lactamase" evidence="8">
    <location>
        <begin position="53"/>
        <end position="209"/>
    </location>
</feature>
<dbReference type="EMBL" id="MU007112">
    <property type="protein sequence ID" value="KAF2420218.1"/>
    <property type="molecule type" value="Genomic_DNA"/>
</dbReference>
<comment type="cofactor">
    <cofactor evidence="1">
        <name>Zn(2+)</name>
        <dbReference type="ChEBI" id="CHEBI:29105"/>
    </cofactor>
</comment>
<dbReference type="SUPFAM" id="SSF56281">
    <property type="entry name" value="Metallo-hydrolase/oxidoreductase"/>
    <property type="match status" value="1"/>
</dbReference>
<dbReference type="Gene3D" id="1.10.10.10">
    <property type="entry name" value="Winged helix-like DNA-binding domain superfamily/Winged helix DNA-binding domain"/>
    <property type="match status" value="1"/>
</dbReference>
<dbReference type="InterPro" id="IPR036388">
    <property type="entry name" value="WH-like_DNA-bd_sf"/>
</dbReference>
<evidence type="ECO:0000256" key="2">
    <source>
        <dbReference type="ARBA" id="ARBA00005179"/>
    </source>
</evidence>
<dbReference type="AlphaFoldDB" id="A0A9P4NGH0"/>
<dbReference type="Gene3D" id="3.60.15.10">
    <property type="entry name" value="Ribonuclease Z/Hydroxyacylglutathione hydrolase-like"/>
    <property type="match status" value="1"/>
</dbReference>
<dbReference type="InterPro" id="IPR036866">
    <property type="entry name" value="RibonucZ/Hydroxyglut_hydro"/>
</dbReference>
<protein>
    <submittedName>
        <fullName evidence="9">Metallo-beta-lactamase superfamily protein</fullName>
    </submittedName>
</protein>
<evidence type="ECO:0000313" key="10">
    <source>
        <dbReference type="Proteomes" id="UP000800235"/>
    </source>
</evidence>
<dbReference type="FunFam" id="3.60.15.10:FF:000041">
    <property type="entry name" value="Metallo-beta-lactamase domain protein"/>
    <property type="match status" value="1"/>
</dbReference>
<dbReference type="GO" id="GO:0016787">
    <property type="term" value="F:hydrolase activity"/>
    <property type="evidence" value="ECO:0007669"/>
    <property type="project" value="UniProtKB-KW"/>
</dbReference>
<gene>
    <name evidence="9" type="ORF">EJ08DRAFT_642316</name>
</gene>
<keyword evidence="5" id="KW-0378">Hydrolase</keyword>
<dbReference type="InterPro" id="IPR001279">
    <property type="entry name" value="Metallo-B-lactamas"/>
</dbReference>
<dbReference type="Proteomes" id="UP000800235">
    <property type="component" value="Unassembled WGS sequence"/>
</dbReference>
<name>A0A9P4NGH0_9PEZI</name>
<evidence type="ECO:0000256" key="3">
    <source>
        <dbReference type="ARBA" id="ARBA00007749"/>
    </source>
</evidence>
<keyword evidence="4" id="KW-0479">Metal-binding</keyword>